<dbReference type="Proteomes" id="UP000321110">
    <property type="component" value="Unassembled WGS sequence"/>
</dbReference>
<accession>A0A5C7WD61</accession>
<reference evidence="1 2" key="1">
    <citation type="submission" date="2018-09" db="EMBL/GenBank/DDBJ databases">
        <title>Metagenome Assembled Genomes from an Advanced Water Purification Facility.</title>
        <authorList>
            <person name="Stamps B.W."/>
            <person name="Spear J.R."/>
        </authorList>
    </citation>
    <scope>NUCLEOTIDE SEQUENCE [LARGE SCALE GENOMIC DNA]</scope>
    <source>
        <strain evidence="1">Bin_52_1</strain>
    </source>
</reference>
<proteinExistence type="predicted"/>
<comment type="caution">
    <text evidence="1">The sequence shown here is derived from an EMBL/GenBank/DDBJ whole genome shotgun (WGS) entry which is preliminary data.</text>
</comment>
<dbReference type="Pfam" id="PF10974">
    <property type="entry name" value="DUF2804"/>
    <property type="match status" value="1"/>
</dbReference>
<evidence type="ECO:0000313" key="2">
    <source>
        <dbReference type="Proteomes" id="UP000321110"/>
    </source>
</evidence>
<evidence type="ECO:0000313" key="1">
    <source>
        <dbReference type="EMBL" id="TXI35707.1"/>
    </source>
</evidence>
<sequence>CGVNETSFSENCYWLDGELLQVGGVHFQFNRDEPLQPWRIVSGDGQVELEFRGHGLHREQLNLGLLASNFKQVFGCFQGVLRPPGRAPVLIDNLWGFVEDQYVKW</sequence>
<gene>
    <name evidence="1" type="ORF">E6Q69_00980</name>
</gene>
<organism evidence="1 2">
    <name type="scientific">Aquipseudomonas alcaligenes</name>
    <name type="common">Pseudomonas alcaligenes</name>
    <dbReference type="NCBI Taxonomy" id="43263"/>
    <lineage>
        <taxon>Bacteria</taxon>
        <taxon>Pseudomonadati</taxon>
        <taxon>Pseudomonadota</taxon>
        <taxon>Gammaproteobacteria</taxon>
        <taxon>Pseudomonadales</taxon>
        <taxon>Pseudomonadaceae</taxon>
        <taxon>Aquipseudomonas</taxon>
    </lineage>
</organism>
<dbReference type="PANTHER" id="PTHR35868">
    <property type="entry name" value="DUF2804 DOMAIN-CONTAINING PROTEIN-RELATED"/>
    <property type="match status" value="1"/>
</dbReference>
<protein>
    <submittedName>
        <fullName evidence="1">DUF2804 family protein</fullName>
    </submittedName>
</protein>
<name>A0A5C7WD61_AQUAC</name>
<dbReference type="PANTHER" id="PTHR35868:SF4">
    <property type="entry name" value="DUF2804 DOMAIN-CONTAINING PROTEIN"/>
    <property type="match status" value="1"/>
</dbReference>
<dbReference type="EMBL" id="SSFO01000017">
    <property type="protein sequence ID" value="TXI35707.1"/>
    <property type="molecule type" value="Genomic_DNA"/>
</dbReference>
<feature type="non-terminal residue" evidence="1">
    <location>
        <position position="1"/>
    </location>
</feature>
<dbReference type="AlphaFoldDB" id="A0A5C7WD61"/>
<dbReference type="InterPro" id="IPR021243">
    <property type="entry name" value="DUF2804"/>
</dbReference>